<sequence>MVRIMREIWDGLPVEEPEVDPVELPSPGSLRNKLLIKVKYAPPEEPVSTPSSGDDKERKSVAPNKMTQELSTMTICTRGMSFKALDALEVSNPVHLFSLSEAKVHDVLETHPYELFNHNIYHFMRTYPSGARIDSSNMDPSSFWRKGIQMVSLNWQMWDTGMMINSGMFEDTQGWVLKPPGT</sequence>
<dbReference type="InterPro" id="IPR017946">
    <property type="entry name" value="PLC-like_Pdiesterase_TIM-brl"/>
</dbReference>
<feature type="region of interest" description="Disordered" evidence="2">
    <location>
        <begin position="42"/>
        <end position="66"/>
    </location>
</feature>
<dbReference type="AlphaFoldDB" id="A0A3M2SCI4"/>
<dbReference type="InterPro" id="IPR001711">
    <property type="entry name" value="PLipase_C_Pinositol-sp_Y"/>
</dbReference>
<evidence type="ECO:0000256" key="1">
    <source>
        <dbReference type="RuleBase" id="RU361133"/>
    </source>
</evidence>
<dbReference type="GO" id="GO:0051209">
    <property type="term" value="P:release of sequestered calcium ion into cytosol"/>
    <property type="evidence" value="ECO:0007669"/>
    <property type="project" value="TreeGrafter"/>
</dbReference>
<evidence type="ECO:0000256" key="2">
    <source>
        <dbReference type="SAM" id="MobiDB-lite"/>
    </source>
</evidence>
<gene>
    <name evidence="4" type="ORF">CDV36_005068</name>
</gene>
<keyword evidence="1" id="KW-0378">Hydrolase</keyword>
<evidence type="ECO:0000313" key="4">
    <source>
        <dbReference type="EMBL" id="RMJ15286.1"/>
    </source>
</evidence>
<keyword evidence="5" id="KW-1185">Reference proteome</keyword>
<dbReference type="PRINTS" id="PR00390">
    <property type="entry name" value="PHPHLIPASEC"/>
</dbReference>
<protein>
    <recommendedName>
        <fullName evidence="1">Phosphoinositide phospholipase C</fullName>
        <ecNumber evidence="1">3.1.4.11</ecNumber>
    </recommendedName>
</protein>
<name>A0A3M2SCI4_9HYPO</name>
<dbReference type="GO" id="GO:0004435">
    <property type="term" value="F:phosphatidylinositol-4,5-bisphosphate phospholipase C activity"/>
    <property type="evidence" value="ECO:0007669"/>
    <property type="project" value="UniProtKB-EC"/>
</dbReference>
<proteinExistence type="predicted"/>
<dbReference type="OrthoDB" id="269822at2759"/>
<dbReference type="PANTHER" id="PTHR10336">
    <property type="entry name" value="PHOSPHOINOSITIDE-SPECIFIC PHOSPHOLIPASE C FAMILY PROTEIN"/>
    <property type="match status" value="1"/>
</dbReference>
<dbReference type="EMBL" id="NKUJ01000068">
    <property type="protein sequence ID" value="RMJ15286.1"/>
    <property type="molecule type" value="Genomic_DNA"/>
</dbReference>
<dbReference type="GO" id="GO:0016042">
    <property type="term" value="P:lipid catabolic process"/>
    <property type="evidence" value="ECO:0007669"/>
    <property type="project" value="UniProtKB-KW"/>
</dbReference>
<dbReference type="GO" id="GO:0048015">
    <property type="term" value="P:phosphatidylinositol-mediated signaling"/>
    <property type="evidence" value="ECO:0007669"/>
    <property type="project" value="TreeGrafter"/>
</dbReference>
<comment type="catalytic activity">
    <reaction evidence="1">
        <text>a 1,2-diacyl-sn-glycero-3-phospho-(1D-myo-inositol-4,5-bisphosphate) + H2O = 1D-myo-inositol 1,4,5-trisphosphate + a 1,2-diacyl-sn-glycerol + H(+)</text>
        <dbReference type="Rhea" id="RHEA:33179"/>
        <dbReference type="ChEBI" id="CHEBI:15377"/>
        <dbReference type="ChEBI" id="CHEBI:15378"/>
        <dbReference type="ChEBI" id="CHEBI:17815"/>
        <dbReference type="ChEBI" id="CHEBI:58456"/>
        <dbReference type="ChEBI" id="CHEBI:203600"/>
        <dbReference type="EC" id="3.1.4.11"/>
    </reaction>
</comment>
<dbReference type="Proteomes" id="UP000277212">
    <property type="component" value="Unassembled WGS sequence"/>
</dbReference>
<dbReference type="EC" id="3.1.4.11" evidence="1"/>
<dbReference type="PANTHER" id="PTHR10336:SF82">
    <property type="entry name" value="PHOSPHOINOSITIDE PHOSPHOLIPASE C"/>
    <property type="match status" value="1"/>
</dbReference>
<dbReference type="Pfam" id="PF00387">
    <property type="entry name" value="PI-PLC-Y"/>
    <property type="match status" value="1"/>
</dbReference>
<dbReference type="PROSITE" id="PS50008">
    <property type="entry name" value="PIPLC_Y_DOMAIN"/>
    <property type="match status" value="1"/>
</dbReference>
<feature type="domain" description="PI-PLC Y-box" evidence="3">
    <location>
        <begin position="70"/>
        <end position="180"/>
    </location>
</feature>
<keyword evidence="1" id="KW-0443">Lipid metabolism</keyword>
<dbReference type="SMART" id="SM00149">
    <property type="entry name" value="PLCYc"/>
    <property type="match status" value="1"/>
</dbReference>
<dbReference type="Gene3D" id="3.20.20.190">
    <property type="entry name" value="Phosphatidylinositol (PI) phosphodiesterase"/>
    <property type="match status" value="1"/>
</dbReference>
<reference evidence="4 5" key="1">
    <citation type="submission" date="2017-06" db="EMBL/GenBank/DDBJ databases">
        <title>Comparative genomic analysis of Ambrosia Fusariam Clade fungi.</title>
        <authorList>
            <person name="Stajich J.E."/>
            <person name="Carrillo J."/>
            <person name="Kijimoto T."/>
            <person name="Eskalen A."/>
            <person name="O'Donnell K."/>
            <person name="Kasson M."/>
        </authorList>
    </citation>
    <scope>NUCLEOTIDE SEQUENCE [LARGE SCALE GENOMIC DNA]</scope>
    <source>
        <strain evidence="4">UCR3666</strain>
    </source>
</reference>
<evidence type="ECO:0000313" key="5">
    <source>
        <dbReference type="Proteomes" id="UP000277212"/>
    </source>
</evidence>
<dbReference type="SUPFAM" id="SSF51695">
    <property type="entry name" value="PLC-like phosphodiesterases"/>
    <property type="match status" value="1"/>
</dbReference>
<keyword evidence="1" id="KW-0442">Lipid degradation</keyword>
<accession>A0A3M2SCI4</accession>
<dbReference type="InterPro" id="IPR001192">
    <property type="entry name" value="PI-PLC_fam"/>
</dbReference>
<dbReference type="STRING" id="2010991.A0A3M2SCI4"/>
<comment type="caution">
    <text evidence="4">The sequence shown here is derived from an EMBL/GenBank/DDBJ whole genome shotgun (WGS) entry which is preliminary data.</text>
</comment>
<evidence type="ECO:0000259" key="3">
    <source>
        <dbReference type="PROSITE" id="PS50008"/>
    </source>
</evidence>
<organism evidence="4 5">
    <name type="scientific">Fusarium kuroshium</name>
    <dbReference type="NCBI Taxonomy" id="2010991"/>
    <lineage>
        <taxon>Eukaryota</taxon>
        <taxon>Fungi</taxon>
        <taxon>Dikarya</taxon>
        <taxon>Ascomycota</taxon>
        <taxon>Pezizomycotina</taxon>
        <taxon>Sordariomycetes</taxon>
        <taxon>Hypocreomycetidae</taxon>
        <taxon>Hypocreales</taxon>
        <taxon>Nectriaceae</taxon>
        <taxon>Fusarium</taxon>
        <taxon>Fusarium solani species complex</taxon>
    </lineage>
</organism>